<dbReference type="PANTHER" id="PTHR45138">
    <property type="entry name" value="REGULATORY COMPONENTS OF SENSORY TRANSDUCTION SYSTEM"/>
    <property type="match status" value="1"/>
</dbReference>
<feature type="transmembrane region" description="Helical" evidence="3">
    <location>
        <begin position="20"/>
        <end position="38"/>
    </location>
</feature>
<dbReference type="SMART" id="SM00267">
    <property type="entry name" value="GGDEF"/>
    <property type="match status" value="1"/>
</dbReference>
<keyword evidence="3" id="KW-0812">Transmembrane</keyword>
<feature type="transmembrane region" description="Helical" evidence="3">
    <location>
        <begin position="171"/>
        <end position="190"/>
    </location>
</feature>
<dbReference type="OrthoDB" id="9812260at2"/>
<dbReference type="Gene3D" id="3.30.450.290">
    <property type="match status" value="1"/>
</dbReference>
<evidence type="ECO:0000256" key="2">
    <source>
        <dbReference type="ARBA" id="ARBA00012528"/>
    </source>
</evidence>
<proteinExistence type="predicted"/>
<comment type="caution">
    <text evidence="5">The sequence shown here is derived from an EMBL/GenBank/DDBJ whole genome shotgun (WGS) entry which is preliminary data.</text>
</comment>
<dbReference type="GO" id="GO:1902201">
    <property type="term" value="P:negative regulation of bacterial-type flagellum-dependent cell motility"/>
    <property type="evidence" value="ECO:0007669"/>
    <property type="project" value="TreeGrafter"/>
</dbReference>
<feature type="domain" description="GGDEF" evidence="4">
    <location>
        <begin position="286"/>
        <end position="417"/>
    </location>
</feature>
<evidence type="ECO:0000259" key="4">
    <source>
        <dbReference type="PROSITE" id="PS50887"/>
    </source>
</evidence>
<dbReference type="GO" id="GO:0005886">
    <property type="term" value="C:plasma membrane"/>
    <property type="evidence" value="ECO:0007669"/>
    <property type="project" value="TreeGrafter"/>
</dbReference>
<dbReference type="CDD" id="cd01949">
    <property type="entry name" value="GGDEF"/>
    <property type="match status" value="1"/>
</dbReference>
<accession>A0A7U8C5E6</accession>
<evidence type="ECO:0000256" key="3">
    <source>
        <dbReference type="SAM" id="Phobius"/>
    </source>
</evidence>
<dbReference type="PROSITE" id="PS50887">
    <property type="entry name" value="GGDEF"/>
    <property type="match status" value="1"/>
</dbReference>
<protein>
    <recommendedName>
        <fullName evidence="2">diguanylate cyclase</fullName>
        <ecNumber evidence="2">2.7.7.65</ecNumber>
    </recommendedName>
</protein>
<name>A0A7U8C5E6_NEPCE</name>
<dbReference type="GO" id="GO:0052621">
    <property type="term" value="F:diguanylate cyclase activity"/>
    <property type="evidence" value="ECO:0007669"/>
    <property type="project" value="UniProtKB-EC"/>
</dbReference>
<evidence type="ECO:0000313" key="6">
    <source>
        <dbReference type="Proteomes" id="UP000002171"/>
    </source>
</evidence>
<sequence length="417" mass="47712">MRPVTSLKNALFNSLYRSSIISTFFALIIVATLIFLSIEKDLRQEGQYLGQLVFKELRQAMDRGASYEEVDQLIAEINDHAPDITYSMYRSEAIQNQFGEGRELTQEILAHLNGSPDATHVESLEKIHYFRSINFQQECLACHQNVAVGDLAGVLDVSFPAHRVRIPISEVLMGLFLVFSITIISSYLALSTDLLSHMIRPLQKLERKLKETEGHHDLNERLELDSDLKEILSIEHSFNAQQELLHSAFQKVEEVSIFDTLTSTYNRHQLDRLFTEETVRAIRQKKPMTIAMIDLNGFKQINDTHGHQAGDEILAHFCKVLRHNLRMTDKVIRYGGDEFIVLLPDCSKEMAEGLFARIEEITSTEPYYYKGQVLFTQFSSGTAEFPSESASDQGLELIETADARMYQEKQRRKANRT</sequence>
<comment type="cofactor">
    <cofactor evidence="1">
        <name>Mg(2+)</name>
        <dbReference type="ChEBI" id="CHEBI:18420"/>
    </cofactor>
</comment>
<evidence type="ECO:0000256" key="1">
    <source>
        <dbReference type="ARBA" id="ARBA00001946"/>
    </source>
</evidence>
<keyword evidence="3" id="KW-0472">Membrane</keyword>
<keyword evidence="6" id="KW-1185">Reference proteome</keyword>
<dbReference type="GO" id="GO:0043709">
    <property type="term" value="P:cell adhesion involved in single-species biofilm formation"/>
    <property type="evidence" value="ECO:0007669"/>
    <property type="project" value="TreeGrafter"/>
</dbReference>
<dbReference type="Pfam" id="PF00990">
    <property type="entry name" value="GGDEF"/>
    <property type="match status" value="1"/>
</dbReference>
<dbReference type="Proteomes" id="UP000002171">
    <property type="component" value="Unassembled WGS sequence"/>
</dbReference>
<reference evidence="5 6" key="1">
    <citation type="submission" date="2006-02" db="EMBL/GenBank/DDBJ databases">
        <authorList>
            <person name="Pinhassi J."/>
            <person name="Pedros-Alio C."/>
            <person name="Ferriera S."/>
            <person name="Johnson J."/>
            <person name="Kravitz S."/>
            <person name="Halpern A."/>
            <person name="Remington K."/>
            <person name="Beeson K."/>
            <person name="Tran B."/>
            <person name="Rogers Y.-H."/>
            <person name="Friedman R."/>
            <person name="Venter J.C."/>
        </authorList>
    </citation>
    <scope>NUCLEOTIDE SEQUENCE [LARGE SCALE GENOMIC DNA]</scope>
    <source>
        <strain evidence="5 6">MED92</strain>
    </source>
</reference>
<dbReference type="FunFam" id="3.30.70.270:FF:000001">
    <property type="entry name" value="Diguanylate cyclase domain protein"/>
    <property type="match status" value="1"/>
</dbReference>
<dbReference type="SUPFAM" id="SSF55073">
    <property type="entry name" value="Nucleotide cyclase"/>
    <property type="match status" value="1"/>
</dbReference>
<dbReference type="InterPro" id="IPR050469">
    <property type="entry name" value="Diguanylate_Cyclase"/>
</dbReference>
<keyword evidence="3" id="KW-1133">Transmembrane helix</keyword>
<dbReference type="InterPro" id="IPR000160">
    <property type="entry name" value="GGDEF_dom"/>
</dbReference>
<evidence type="ECO:0000313" key="5">
    <source>
        <dbReference type="EMBL" id="EAR61908.1"/>
    </source>
</evidence>
<dbReference type="EMBL" id="AAOW01000005">
    <property type="protein sequence ID" value="EAR61908.1"/>
    <property type="molecule type" value="Genomic_DNA"/>
</dbReference>
<dbReference type="NCBIfam" id="TIGR00254">
    <property type="entry name" value="GGDEF"/>
    <property type="match status" value="1"/>
</dbReference>
<dbReference type="RefSeq" id="WP_007022643.1">
    <property type="nucleotide sequence ID" value="NZ_CH724127.1"/>
</dbReference>
<dbReference type="PANTHER" id="PTHR45138:SF6">
    <property type="entry name" value="DIGUANYLATE CYCLASE DGCN"/>
    <property type="match status" value="1"/>
</dbReference>
<dbReference type="InterPro" id="IPR029787">
    <property type="entry name" value="Nucleotide_cyclase"/>
</dbReference>
<dbReference type="Gene3D" id="3.30.70.270">
    <property type="match status" value="1"/>
</dbReference>
<dbReference type="EC" id="2.7.7.65" evidence="2"/>
<gene>
    <name evidence="5" type="ORF">MED92_03133</name>
</gene>
<dbReference type="AlphaFoldDB" id="A0A7U8C5E6"/>
<dbReference type="InterPro" id="IPR043128">
    <property type="entry name" value="Rev_trsase/Diguanyl_cyclase"/>
</dbReference>
<organism evidence="5 6">
    <name type="scientific">Neptuniibacter caesariensis</name>
    <dbReference type="NCBI Taxonomy" id="207954"/>
    <lineage>
        <taxon>Bacteria</taxon>
        <taxon>Pseudomonadati</taxon>
        <taxon>Pseudomonadota</taxon>
        <taxon>Gammaproteobacteria</taxon>
        <taxon>Oceanospirillales</taxon>
        <taxon>Oceanospirillaceae</taxon>
        <taxon>Neptuniibacter</taxon>
    </lineage>
</organism>